<keyword evidence="3" id="KW-0731">Sigma factor</keyword>
<dbReference type="GO" id="GO:0016987">
    <property type="term" value="F:sigma factor activity"/>
    <property type="evidence" value="ECO:0007669"/>
    <property type="project" value="UniProtKB-KW"/>
</dbReference>
<dbReference type="SUPFAM" id="SSF88659">
    <property type="entry name" value="Sigma3 and sigma4 domains of RNA polymerase sigma factors"/>
    <property type="match status" value="1"/>
</dbReference>
<name>A0A4R8DWC2_9BACT</name>
<protein>
    <submittedName>
        <fullName evidence="8">RNA polymerase sigma-70 factor (ECF subfamily)</fullName>
    </submittedName>
</protein>
<dbReference type="Pfam" id="PF04542">
    <property type="entry name" value="Sigma70_r2"/>
    <property type="match status" value="1"/>
</dbReference>
<dbReference type="GO" id="GO:0003677">
    <property type="term" value="F:DNA binding"/>
    <property type="evidence" value="ECO:0007669"/>
    <property type="project" value="InterPro"/>
</dbReference>
<evidence type="ECO:0000256" key="2">
    <source>
        <dbReference type="ARBA" id="ARBA00023015"/>
    </source>
</evidence>
<feature type="transmembrane region" description="Helical" evidence="5">
    <location>
        <begin position="161"/>
        <end position="178"/>
    </location>
</feature>
<evidence type="ECO:0000313" key="9">
    <source>
        <dbReference type="Proteomes" id="UP000294498"/>
    </source>
</evidence>
<accession>A0A4R8DWC2</accession>
<reference evidence="8 9" key="1">
    <citation type="submission" date="2019-03" db="EMBL/GenBank/DDBJ databases">
        <title>Genomic Encyclopedia of Type Strains, Phase IV (KMG-IV): sequencing the most valuable type-strain genomes for metagenomic binning, comparative biology and taxonomic classification.</title>
        <authorList>
            <person name="Goeker M."/>
        </authorList>
    </citation>
    <scope>NUCLEOTIDE SEQUENCE [LARGE SCALE GENOMIC DNA]</scope>
    <source>
        <strain evidence="8 9">DSM 100059</strain>
    </source>
</reference>
<feature type="domain" description="RNA polymerase sigma factor 70 region 4 type 2" evidence="7">
    <location>
        <begin position="106"/>
        <end position="155"/>
    </location>
</feature>
<evidence type="ECO:0000256" key="3">
    <source>
        <dbReference type="ARBA" id="ARBA00023082"/>
    </source>
</evidence>
<dbReference type="GO" id="GO:0006352">
    <property type="term" value="P:DNA-templated transcription initiation"/>
    <property type="evidence" value="ECO:0007669"/>
    <property type="project" value="InterPro"/>
</dbReference>
<dbReference type="SUPFAM" id="SSF88946">
    <property type="entry name" value="Sigma2 domain of RNA polymerase sigma factors"/>
    <property type="match status" value="1"/>
</dbReference>
<keyword evidence="5" id="KW-0472">Membrane</keyword>
<dbReference type="InterPro" id="IPR014284">
    <property type="entry name" value="RNA_pol_sigma-70_dom"/>
</dbReference>
<organism evidence="8 9">
    <name type="scientific">Dinghuibacter silviterrae</name>
    <dbReference type="NCBI Taxonomy" id="1539049"/>
    <lineage>
        <taxon>Bacteria</taxon>
        <taxon>Pseudomonadati</taxon>
        <taxon>Bacteroidota</taxon>
        <taxon>Chitinophagia</taxon>
        <taxon>Chitinophagales</taxon>
        <taxon>Chitinophagaceae</taxon>
        <taxon>Dinghuibacter</taxon>
    </lineage>
</organism>
<dbReference type="InterPro" id="IPR013324">
    <property type="entry name" value="RNA_pol_sigma_r3/r4-like"/>
</dbReference>
<dbReference type="InterPro" id="IPR014327">
    <property type="entry name" value="RNA_pol_sigma70_bacteroid"/>
</dbReference>
<proteinExistence type="inferred from homology"/>
<dbReference type="NCBIfam" id="TIGR02985">
    <property type="entry name" value="Sig70_bacteroi1"/>
    <property type="match status" value="1"/>
</dbReference>
<dbReference type="EMBL" id="SODV01000001">
    <property type="protein sequence ID" value="TDX02238.1"/>
    <property type="molecule type" value="Genomic_DNA"/>
</dbReference>
<evidence type="ECO:0000259" key="7">
    <source>
        <dbReference type="Pfam" id="PF08281"/>
    </source>
</evidence>
<dbReference type="PANTHER" id="PTHR43133">
    <property type="entry name" value="RNA POLYMERASE ECF-TYPE SIGMA FACTO"/>
    <property type="match status" value="1"/>
</dbReference>
<dbReference type="InterPro" id="IPR013325">
    <property type="entry name" value="RNA_pol_sigma_r2"/>
</dbReference>
<dbReference type="NCBIfam" id="TIGR02937">
    <property type="entry name" value="sigma70-ECF"/>
    <property type="match status" value="1"/>
</dbReference>
<evidence type="ECO:0000259" key="6">
    <source>
        <dbReference type="Pfam" id="PF04542"/>
    </source>
</evidence>
<evidence type="ECO:0000256" key="4">
    <source>
        <dbReference type="ARBA" id="ARBA00023163"/>
    </source>
</evidence>
<comment type="similarity">
    <text evidence="1">Belongs to the sigma-70 factor family. ECF subfamily.</text>
</comment>
<dbReference type="Gene3D" id="1.10.1740.10">
    <property type="match status" value="1"/>
</dbReference>
<dbReference type="Pfam" id="PF08281">
    <property type="entry name" value="Sigma70_r4_2"/>
    <property type="match status" value="1"/>
</dbReference>
<dbReference type="Gene3D" id="1.10.10.10">
    <property type="entry name" value="Winged helix-like DNA-binding domain superfamily/Winged helix DNA-binding domain"/>
    <property type="match status" value="1"/>
</dbReference>
<keyword evidence="5" id="KW-0812">Transmembrane</keyword>
<keyword evidence="2" id="KW-0805">Transcription regulation</keyword>
<evidence type="ECO:0000256" key="5">
    <source>
        <dbReference type="SAM" id="Phobius"/>
    </source>
</evidence>
<dbReference type="PANTHER" id="PTHR43133:SF46">
    <property type="entry name" value="RNA POLYMERASE SIGMA-70 FACTOR ECF SUBFAMILY"/>
    <property type="match status" value="1"/>
</dbReference>
<dbReference type="AlphaFoldDB" id="A0A4R8DWC2"/>
<keyword evidence="4" id="KW-0804">Transcription</keyword>
<sequence>MASRNNLAAVEQAFHTHYTGMHRYAYTLLRDQEAAREAVQQVFTRLLENADRLEIKTSLQGYLYKSLYHHCVNRMTRERPRVPIQDGDDLSLSADWLVECRELQTRIREVVAELPPGCREIFLKSREEQKSYAQIAAENGISVKTVEAQVGKALRILRERLEAYGVILCLFIYLFVYAG</sequence>
<dbReference type="Proteomes" id="UP000294498">
    <property type="component" value="Unassembled WGS sequence"/>
</dbReference>
<dbReference type="InterPro" id="IPR013249">
    <property type="entry name" value="RNA_pol_sigma70_r4_t2"/>
</dbReference>
<keyword evidence="9" id="KW-1185">Reference proteome</keyword>
<dbReference type="InterPro" id="IPR039425">
    <property type="entry name" value="RNA_pol_sigma-70-like"/>
</dbReference>
<evidence type="ECO:0000313" key="8">
    <source>
        <dbReference type="EMBL" id="TDX02238.1"/>
    </source>
</evidence>
<dbReference type="InterPro" id="IPR007627">
    <property type="entry name" value="RNA_pol_sigma70_r2"/>
</dbReference>
<comment type="caution">
    <text evidence="8">The sequence shown here is derived from an EMBL/GenBank/DDBJ whole genome shotgun (WGS) entry which is preliminary data.</text>
</comment>
<gene>
    <name evidence="8" type="ORF">EDB95_3292</name>
</gene>
<dbReference type="InterPro" id="IPR036388">
    <property type="entry name" value="WH-like_DNA-bd_sf"/>
</dbReference>
<evidence type="ECO:0000256" key="1">
    <source>
        <dbReference type="ARBA" id="ARBA00010641"/>
    </source>
</evidence>
<feature type="domain" description="RNA polymerase sigma-70 region 2" evidence="6">
    <location>
        <begin position="14"/>
        <end position="79"/>
    </location>
</feature>
<keyword evidence="5" id="KW-1133">Transmembrane helix</keyword>